<dbReference type="GeneID" id="41961971"/>
<evidence type="ECO:0000313" key="4">
    <source>
        <dbReference type="Proteomes" id="UP000515153"/>
    </source>
</evidence>
<feature type="chain" id="PRO_5028477181" evidence="3">
    <location>
        <begin position="18"/>
        <end position="294"/>
    </location>
</feature>
<sequence>MKLISIVLLAIAGTTAAQPDMSDMSGMDMSGGMGGGGMGGDKKDGKGGIMATCNKMFKLEGLEKIAANETLLNKITRNNATRADAIKDKAKKAETELKTYQSNSTLVTECGKIAAERMEKQQCNEMHRLEQLEKIAGNDTLLNEVTKNNATRADDLKKKAEERKATLETLQKNTTLTAFCAGETDKMTCIQMKGMEMMVSKASNQTFLDAKFKNNQTKIDDFKKKATKIDEKLKSLQSNSTLMDVCNKMKDSKGSDGTTNGGRTSSPSNGGASIQPFGVSTSIVALFAAGLLLL</sequence>
<keyword evidence="1" id="KW-0175">Coiled coil</keyword>
<gene>
    <name evidence="5" type="ORF">PgNI_07045</name>
</gene>
<feature type="compositionally biased region" description="Polar residues" evidence="2">
    <location>
        <begin position="255"/>
        <end position="272"/>
    </location>
</feature>
<keyword evidence="4" id="KW-1185">Reference proteome</keyword>
<evidence type="ECO:0000313" key="5">
    <source>
        <dbReference type="RefSeq" id="XP_030981013.1"/>
    </source>
</evidence>
<proteinExistence type="predicted"/>
<name>A0A6P8B1G0_PYRGI</name>
<reference evidence="5" key="2">
    <citation type="submission" date="2019-10" db="EMBL/GenBank/DDBJ databases">
        <authorList>
            <consortium name="NCBI Genome Project"/>
        </authorList>
    </citation>
    <scope>NUCLEOTIDE SEQUENCE</scope>
    <source>
        <strain evidence="5">NI907</strain>
    </source>
</reference>
<dbReference type="OrthoDB" id="5243723at2759"/>
<dbReference type="RefSeq" id="XP_030981013.1">
    <property type="nucleotide sequence ID" value="XM_031127062.1"/>
</dbReference>
<feature type="coiled-coil region" evidence="1">
    <location>
        <begin position="143"/>
        <end position="173"/>
    </location>
</feature>
<accession>A0A6P8B1G0</accession>
<protein>
    <submittedName>
        <fullName evidence="5">Uncharacterized protein</fullName>
    </submittedName>
</protein>
<feature type="signal peptide" evidence="3">
    <location>
        <begin position="1"/>
        <end position="17"/>
    </location>
</feature>
<evidence type="ECO:0000256" key="3">
    <source>
        <dbReference type="SAM" id="SignalP"/>
    </source>
</evidence>
<feature type="region of interest" description="Disordered" evidence="2">
    <location>
        <begin position="247"/>
        <end position="272"/>
    </location>
</feature>
<keyword evidence="3" id="KW-0732">Signal</keyword>
<organism evidence="4 5">
    <name type="scientific">Pyricularia grisea</name>
    <name type="common">Crabgrass-specific blast fungus</name>
    <name type="synonym">Magnaporthe grisea</name>
    <dbReference type="NCBI Taxonomy" id="148305"/>
    <lineage>
        <taxon>Eukaryota</taxon>
        <taxon>Fungi</taxon>
        <taxon>Dikarya</taxon>
        <taxon>Ascomycota</taxon>
        <taxon>Pezizomycotina</taxon>
        <taxon>Sordariomycetes</taxon>
        <taxon>Sordariomycetidae</taxon>
        <taxon>Magnaporthales</taxon>
        <taxon>Pyriculariaceae</taxon>
        <taxon>Pyricularia</taxon>
    </lineage>
</organism>
<reference evidence="5" key="3">
    <citation type="submission" date="2025-08" db="UniProtKB">
        <authorList>
            <consortium name="RefSeq"/>
        </authorList>
    </citation>
    <scope>IDENTIFICATION</scope>
    <source>
        <strain evidence="5">NI907</strain>
    </source>
</reference>
<dbReference type="AlphaFoldDB" id="A0A6P8B1G0"/>
<dbReference type="KEGG" id="pgri:PgNI_07045"/>
<evidence type="ECO:0000256" key="1">
    <source>
        <dbReference type="SAM" id="Coils"/>
    </source>
</evidence>
<evidence type="ECO:0000256" key="2">
    <source>
        <dbReference type="SAM" id="MobiDB-lite"/>
    </source>
</evidence>
<reference evidence="5" key="1">
    <citation type="journal article" date="2019" name="Mol. Biol. Evol.">
        <title>Blast fungal genomes show frequent chromosomal changes, gene gains and losses, and effector gene turnover.</title>
        <authorList>
            <person name="Gomez Luciano L.B."/>
            <person name="Jason Tsai I."/>
            <person name="Chuma I."/>
            <person name="Tosa Y."/>
            <person name="Chen Y.H."/>
            <person name="Li J.Y."/>
            <person name="Li M.Y."/>
            <person name="Jade Lu M.Y."/>
            <person name="Nakayashiki H."/>
            <person name="Li W.H."/>
        </authorList>
    </citation>
    <scope>NUCLEOTIDE SEQUENCE</scope>
    <source>
        <strain evidence="5">NI907</strain>
    </source>
</reference>
<dbReference type="Proteomes" id="UP000515153">
    <property type="component" value="Unplaced"/>
</dbReference>